<dbReference type="InterPro" id="IPR026728">
    <property type="entry name" value="BLTP3A/B"/>
</dbReference>
<sequence length="758" mass="85999">MAGIIKNQLVKHLSKFTKNLKPEQISLDVLKGNTKLQFIEINEQILTDILELPSWLRIKRAYCTGVTVSVPWTRLKTCPIKIFIDEINVEVELSSSRETRGENPLGNISDNSSYGFIDKIVENMSLYINTVEINFDSDAFGGSFMLQRLSVESRSPGWAQVQDLRQTRITCSLSHRTLMFKQLSWHLLRIEASAKTFKDEKRSKINAPLRLITSNGKIRVALKKNSNDGSVIHARIQTILEDILWVATLQQLRSAISFASYIMTLVRESQKDVIVVPVPAGQPHRQGNFETPCAESYSTTFKTFYFDQTSYHLHVKKIDLHLYDDAIASGSYPPDWNIESGAMQVTLHQVSIDAYPKSLATSNRSTWLRYQSPNIFSIWMHGRLDQQFNELMKEATDQTLKTRLNRCWSQLMGFHIVLRMYDLTVQCVSDMDTKKNGLKNLFVSERHTRSFPLDQPIVHFEFATYFHPMTDTLPVPKSATFLQLGPFSLTFDERTLRWCLFVAHCLQSAIEDGHITVSGDANIHSSDIRIDLIMPTIVIPLPNTSSDARLPNRLVISMSTISLSSCSYNAPSQFRNIHNLIGKFDVKEGNTKFQEHLNLIKNPPATSNKLSDGELLYLKTSPIWIETDHGPKTKGLPLIHDIPFSGAVVLTADNISFYVEPTEELNVIIDHFQFLQVTRFFSSLSKFVDLLSMDQKYFSGSKVSTTPVVCFLAAVDRIRVHILLTIGPMPSPYDKCPTVSEINNSFMERMSGVKLLGK</sequence>
<name>A0A8S1EED7_9PELO</name>
<reference evidence="1 2" key="1">
    <citation type="submission" date="2020-04" db="EMBL/GenBank/DDBJ databases">
        <authorList>
            <person name="Laetsch R D."/>
            <person name="Stevens L."/>
            <person name="Kumar S."/>
            <person name="Blaxter L. M."/>
        </authorList>
    </citation>
    <scope>NUCLEOTIDE SEQUENCE [LARGE SCALE GENOMIC DNA]</scope>
</reference>
<protein>
    <recommendedName>
        <fullName evidence="3">Chorein N-terminal domain-containing protein</fullName>
    </recommendedName>
</protein>
<evidence type="ECO:0000313" key="1">
    <source>
        <dbReference type="EMBL" id="CAB3399138.1"/>
    </source>
</evidence>
<dbReference type="AlphaFoldDB" id="A0A8S1EED7"/>
<proteinExistence type="predicted"/>
<dbReference type="PANTHER" id="PTHR22774:SF11">
    <property type="entry name" value="CHOREIN N-TERMINAL DOMAIN-CONTAINING PROTEIN"/>
    <property type="match status" value="1"/>
</dbReference>
<dbReference type="Pfam" id="PF24917">
    <property type="entry name" value="BLTP3A_B"/>
    <property type="match status" value="2"/>
</dbReference>
<keyword evidence="2" id="KW-1185">Reference proteome</keyword>
<evidence type="ECO:0008006" key="3">
    <source>
        <dbReference type="Google" id="ProtNLM"/>
    </source>
</evidence>
<evidence type="ECO:0000313" key="2">
    <source>
        <dbReference type="Proteomes" id="UP000494206"/>
    </source>
</evidence>
<dbReference type="EMBL" id="CADEPM010000002">
    <property type="protein sequence ID" value="CAB3399138.1"/>
    <property type="molecule type" value="Genomic_DNA"/>
</dbReference>
<organism evidence="1 2">
    <name type="scientific">Caenorhabditis bovis</name>
    <dbReference type="NCBI Taxonomy" id="2654633"/>
    <lineage>
        <taxon>Eukaryota</taxon>
        <taxon>Metazoa</taxon>
        <taxon>Ecdysozoa</taxon>
        <taxon>Nematoda</taxon>
        <taxon>Chromadorea</taxon>
        <taxon>Rhabditida</taxon>
        <taxon>Rhabditina</taxon>
        <taxon>Rhabditomorpha</taxon>
        <taxon>Rhabditoidea</taxon>
        <taxon>Rhabditidae</taxon>
        <taxon>Peloderinae</taxon>
        <taxon>Caenorhabditis</taxon>
    </lineage>
</organism>
<comment type="caution">
    <text evidence="1">The sequence shown here is derived from an EMBL/GenBank/DDBJ whole genome shotgun (WGS) entry which is preliminary data.</text>
</comment>
<gene>
    <name evidence="1" type="ORF">CBOVIS_LOCUS2311</name>
</gene>
<dbReference type="OrthoDB" id="43807at2759"/>
<accession>A0A8S1EED7</accession>
<dbReference type="Proteomes" id="UP000494206">
    <property type="component" value="Unassembled WGS sequence"/>
</dbReference>
<dbReference type="PANTHER" id="PTHR22774">
    <property type="entry name" value="CHOREIN N-TERMINAL DOMAIN-CONTAINING PROTEIN"/>
    <property type="match status" value="1"/>
</dbReference>